<proteinExistence type="predicted"/>
<keyword evidence="2" id="KW-1185">Reference proteome</keyword>
<name>A0A4Y2J835_ARAVE</name>
<evidence type="ECO:0000313" key="2">
    <source>
        <dbReference type="Proteomes" id="UP000499080"/>
    </source>
</evidence>
<organism evidence="1 2">
    <name type="scientific">Araneus ventricosus</name>
    <name type="common">Orbweaver spider</name>
    <name type="synonym">Epeira ventricosa</name>
    <dbReference type="NCBI Taxonomy" id="182803"/>
    <lineage>
        <taxon>Eukaryota</taxon>
        <taxon>Metazoa</taxon>
        <taxon>Ecdysozoa</taxon>
        <taxon>Arthropoda</taxon>
        <taxon>Chelicerata</taxon>
        <taxon>Arachnida</taxon>
        <taxon>Araneae</taxon>
        <taxon>Araneomorphae</taxon>
        <taxon>Entelegynae</taxon>
        <taxon>Araneoidea</taxon>
        <taxon>Araneidae</taxon>
        <taxon>Araneus</taxon>
    </lineage>
</organism>
<sequence>MPEALLSLPDQELSVKLFHVNGLPATLAWPKFRTTKGLKTRKGSISCPGIMTLVQRLKETVHLEERHEVANHRQPLPRRVCWLADY</sequence>
<evidence type="ECO:0000313" key="1">
    <source>
        <dbReference type="EMBL" id="GBM86084.1"/>
    </source>
</evidence>
<protein>
    <recommendedName>
        <fullName evidence="3">DUF4817 domain-containing protein</fullName>
    </recommendedName>
</protein>
<evidence type="ECO:0008006" key="3">
    <source>
        <dbReference type="Google" id="ProtNLM"/>
    </source>
</evidence>
<dbReference type="Proteomes" id="UP000499080">
    <property type="component" value="Unassembled WGS sequence"/>
</dbReference>
<accession>A0A4Y2J835</accession>
<reference evidence="1 2" key="1">
    <citation type="journal article" date="2019" name="Sci. Rep.">
        <title>Orb-weaving spider Araneus ventricosus genome elucidates the spidroin gene catalogue.</title>
        <authorList>
            <person name="Kono N."/>
            <person name="Nakamura H."/>
            <person name="Ohtoshi R."/>
            <person name="Moran D.A.P."/>
            <person name="Shinohara A."/>
            <person name="Yoshida Y."/>
            <person name="Fujiwara M."/>
            <person name="Mori M."/>
            <person name="Tomita M."/>
            <person name="Arakawa K."/>
        </authorList>
    </citation>
    <scope>NUCLEOTIDE SEQUENCE [LARGE SCALE GENOMIC DNA]</scope>
</reference>
<dbReference type="EMBL" id="BGPR01003284">
    <property type="protein sequence ID" value="GBM86084.1"/>
    <property type="molecule type" value="Genomic_DNA"/>
</dbReference>
<dbReference type="AlphaFoldDB" id="A0A4Y2J835"/>
<gene>
    <name evidence="1" type="ORF">AVEN_269259_1</name>
</gene>
<comment type="caution">
    <text evidence="1">The sequence shown here is derived from an EMBL/GenBank/DDBJ whole genome shotgun (WGS) entry which is preliminary data.</text>
</comment>